<dbReference type="EMBL" id="MT663537">
    <property type="protein sequence ID" value="QOI90415.1"/>
    <property type="molecule type" value="Genomic_DNA"/>
</dbReference>
<dbReference type="SUPFAM" id="SSF54001">
    <property type="entry name" value="Cysteine proteinases"/>
    <property type="match status" value="1"/>
</dbReference>
<accession>A0A7M3UNX2</accession>
<keyword evidence="1" id="KW-0378">Hydrolase</keyword>
<name>A0A7M3UNX2_POV01</name>
<organism evidence="1">
    <name type="scientific">Pyramimonas orientalis virus</name>
    <name type="common">PoV01</name>
    <dbReference type="NCBI Taxonomy" id="455367"/>
    <lineage>
        <taxon>Viruses</taxon>
        <taxon>Varidnaviria</taxon>
        <taxon>Bamfordvirae</taxon>
        <taxon>Nucleocytoviricota</taxon>
        <taxon>Megaviricetes</taxon>
        <taxon>Imitervirales</taxon>
        <taxon>Allomimiviridae</taxon>
        <taxon>Heliosvirus</taxon>
        <taxon>Heliosvirus raunefjordenense</taxon>
    </lineage>
</organism>
<dbReference type="Gene3D" id="3.40.395.10">
    <property type="entry name" value="Adenoviral Proteinase, Chain A"/>
    <property type="match status" value="1"/>
</dbReference>
<gene>
    <name evidence="1" type="ORF">HWQ62_00279</name>
</gene>
<keyword evidence="1" id="KW-0645">Protease</keyword>
<dbReference type="GO" id="GO:0008233">
    <property type="term" value="F:peptidase activity"/>
    <property type="evidence" value="ECO:0007669"/>
    <property type="project" value="UniProtKB-KW"/>
</dbReference>
<sequence length="266" mass="31551">MQCSPNHEKFYKQHETCFSKTQLLEMLNILKVKHNKRITKQELWDIINETMFQYCTDGDEHCWVEQTNNMSSAHVPKQPIEWKSNPYTWLTNLDIINVLSQYERKYTNFKFLGVFPLDFADKTGFSQCVSEEICNLNLSKLRNFDSFACVFNLDKHYQPGSHWVAVYFNTKKNTTNYGFFYFDSTAADIPPEILNFGMSMQSQINDPKFKIHKNVVQKQFKDSECGMFSLYFIIQCLLRKPFKKIINDDVFDARVHKLRNKLFRTT</sequence>
<protein>
    <submittedName>
        <fullName evidence="1">Putative thiol protease R355</fullName>
    </submittedName>
</protein>
<organismHost>
    <name type="scientific">Pyramimonas plurioculata</name>
    <dbReference type="NCBI Taxonomy" id="36893"/>
</organismHost>
<dbReference type="InterPro" id="IPR038765">
    <property type="entry name" value="Papain-like_cys_pep_sf"/>
</dbReference>
<reference evidence="1" key="1">
    <citation type="submission" date="2020-06" db="EMBL/GenBank/DDBJ databases">
        <title>Lateral gene transfer of anion-conducting channel rhodopsins between green algae and giant viruses.</title>
        <authorList>
            <person name="Rozenberg A."/>
            <person name="Oppermann J."/>
            <person name="Wietek J."/>
            <person name="Fernandez Lahore R.G."/>
            <person name="Sandaa R.-A."/>
            <person name="Bratbak G."/>
            <person name="Hegemann P."/>
            <person name="Beja O."/>
        </authorList>
    </citation>
    <scope>NUCLEOTIDE SEQUENCE</scope>
    <source>
        <strain evidence="1">01B</strain>
    </source>
</reference>
<evidence type="ECO:0000313" key="1">
    <source>
        <dbReference type="EMBL" id="QOI90415.1"/>
    </source>
</evidence>
<proteinExistence type="predicted"/>
<dbReference type="GO" id="GO:0006508">
    <property type="term" value="P:proteolysis"/>
    <property type="evidence" value="ECO:0007669"/>
    <property type="project" value="UniProtKB-KW"/>
</dbReference>